<organism evidence="2 3">
    <name type="scientific">Neobacillus notoginsengisoli</name>
    <dbReference type="NCBI Taxonomy" id="1578198"/>
    <lineage>
        <taxon>Bacteria</taxon>
        <taxon>Bacillati</taxon>
        <taxon>Bacillota</taxon>
        <taxon>Bacilli</taxon>
        <taxon>Bacillales</taxon>
        <taxon>Bacillaceae</taxon>
        <taxon>Neobacillus</taxon>
    </lineage>
</organism>
<feature type="transmembrane region" description="Helical" evidence="1">
    <location>
        <begin position="15"/>
        <end position="36"/>
    </location>
</feature>
<dbReference type="Proteomes" id="UP000284416">
    <property type="component" value="Unassembled WGS sequence"/>
</dbReference>
<gene>
    <name evidence="2" type="ORF">D1B31_07890</name>
</gene>
<comment type="caution">
    <text evidence="2">The sequence shown here is derived from an EMBL/GenBank/DDBJ whole genome shotgun (WGS) entry which is preliminary data.</text>
</comment>
<evidence type="ECO:0000256" key="1">
    <source>
        <dbReference type="SAM" id="Phobius"/>
    </source>
</evidence>
<dbReference type="AlphaFoldDB" id="A0A417YW37"/>
<protein>
    <submittedName>
        <fullName evidence="2">Uncharacterized protein</fullName>
    </submittedName>
</protein>
<keyword evidence="3" id="KW-1185">Reference proteome</keyword>
<reference evidence="2 3" key="1">
    <citation type="journal article" date="2017" name="Int. J. Syst. Evol. Microbiol.">
        <title>Bacillus notoginsengisoli sp. nov., a novel bacterium isolated from the rhizosphere of Panax notoginseng.</title>
        <authorList>
            <person name="Zhang M.Y."/>
            <person name="Cheng J."/>
            <person name="Cai Y."/>
            <person name="Zhang T.Y."/>
            <person name="Wu Y.Y."/>
            <person name="Manikprabhu D."/>
            <person name="Li W.J."/>
            <person name="Zhang Y.X."/>
        </authorList>
    </citation>
    <scope>NUCLEOTIDE SEQUENCE [LARGE SCALE GENOMIC DNA]</scope>
    <source>
        <strain evidence="2 3">JCM 30743</strain>
    </source>
</reference>
<keyword evidence="1" id="KW-0812">Transmembrane</keyword>
<accession>A0A417YW37</accession>
<keyword evidence="1" id="KW-0472">Membrane</keyword>
<name>A0A417YW37_9BACI</name>
<evidence type="ECO:0000313" key="3">
    <source>
        <dbReference type="Proteomes" id="UP000284416"/>
    </source>
</evidence>
<dbReference type="EMBL" id="QWEG01000004">
    <property type="protein sequence ID" value="RHW41629.1"/>
    <property type="molecule type" value="Genomic_DNA"/>
</dbReference>
<keyword evidence="1" id="KW-1133">Transmembrane helix</keyword>
<evidence type="ECO:0000313" key="2">
    <source>
        <dbReference type="EMBL" id="RHW41629.1"/>
    </source>
</evidence>
<proteinExistence type="predicted"/>
<dbReference type="RefSeq" id="WP_118920211.1">
    <property type="nucleotide sequence ID" value="NZ_QWEG01000004.1"/>
</dbReference>
<sequence length="78" mass="7983">MYQYGNPYAANDQRFWPLAAGAFLGGLLGGGLGGAIGARPWGGFGYPAYGGYPGIGYPGAGFPGYGYPGFGYPGVPFY</sequence>